<proteinExistence type="predicted"/>
<evidence type="ECO:0000313" key="2">
    <source>
        <dbReference type="Proteomes" id="UP000651085"/>
    </source>
</evidence>
<reference evidence="1" key="1">
    <citation type="submission" date="2020-08" db="EMBL/GenBank/DDBJ databases">
        <title>Genome public.</title>
        <authorList>
            <person name="Liu C."/>
            <person name="Sun Q."/>
        </authorList>
    </citation>
    <scope>NUCLEOTIDE SEQUENCE</scope>
    <source>
        <strain evidence="1">N12</strain>
    </source>
</reference>
<accession>A0A926IQL5</accession>
<dbReference type="AlphaFoldDB" id="A0A926IQL5"/>
<gene>
    <name evidence="1" type="ORF">H8744_06010</name>
</gene>
<protein>
    <submittedName>
        <fullName evidence="1">Uncharacterized protein</fullName>
    </submittedName>
</protein>
<dbReference type="Proteomes" id="UP000651085">
    <property type="component" value="Unassembled WGS sequence"/>
</dbReference>
<keyword evidence="2" id="KW-1185">Reference proteome</keyword>
<evidence type="ECO:0000313" key="1">
    <source>
        <dbReference type="EMBL" id="MBC8592813.1"/>
    </source>
</evidence>
<name>A0A926IQL5_9BACT</name>
<dbReference type="EMBL" id="JACRTF010000001">
    <property type="protein sequence ID" value="MBC8592813.1"/>
    <property type="molecule type" value="Genomic_DNA"/>
</dbReference>
<organism evidence="1 2">
    <name type="scientific">Jilunia laotingensis</name>
    <dbReference type="NCBI Taxonomy" id="2763675"/>
    <lineage>
        <taxon>Bacteria</taxon>
        <taxon>Pseudomonadati</taxon>
        <taxon>Bacteroidota</taxon>
        <taxon>Bacteroidia</taxon>
        <taxon>Bacteroidales</taxon>
        <taxon>Bacteroidaceae</taxon>
        <taxon>Jilunia</taxon>
    </lineage>
</organism>
<sequence>MEISEGFFETYDSDFVMESFLNEMDKYAIVIHEWCKKHCLKVKTKIISEAKISLTPSFSLSSQMIKFLNKTDSEIDFELSILTEKEYER</sequence>
<comment type="caution">
    <text evidence="1">The sequence shown here is derived from an EMBL/GenBank/DDBJ whole genome shotgun (WGS) entry which is preliminary data.</text>
</comment>
<dbReference type="RefSeq" id="WP_262433985.1">
    <property type="nucleotide sequence ID" value="NZ_JACRTF010000001.1"/>
</dbReference>